<proteinExistence type="inferred from homology"/>
<protein>
    <recommendedName>
        <fullName evidence="13">DUF221-domain-containing protein</fullName>
    </recommendedName>
</protein>
<dbReference type="InterPro" id="IPR045122">
    <property type="entry name" value="Csc1-like"/>
</dbReference>
<dbReference type="InterPro" id="IPR027815">
    <property type="entry name" value="CSC1/OSCA1-like_cyt"/>
</dbReference>
<feature type="transmembrane region" description="Helical" evidence="7">
    <location>
        <begin position="23"/>
        <end position="46"/>
    </location>
</feature>
<sequence length="882" mass="99698">MGTMDPLPTPDPARDYLAHASDLLTQTVFAVALGGSAFLAFCLLRFRWPTVYAPRMRLLFAAPALVGKTLLGWITMTLRAKDYDLLYSVGLDALLVLRLFRMLCALSVCLSVWGVVVAILKVVLAGDAPAWEKLPRAMLGWEKPLIVHFASAYVFTVLVYIYFARFAFEAVSLRWHYLLRVRNTRPARSVMVTGCPAELATEHRLKEHFEATVGRVTRVEVVPQLARLGSVVRRREHLLREIEQLIAAILGNPCDAPGYDRDQLLELLTAGGPDHEARQLLRAWSLPRFKTQRGARRLDGMLDALGDLLAKFNHADAVVDQVRQEWLASSGRRDRTPVAFVTFEDAASAHFAAQSFTCSQPFQLRTDLAPEPRDVFWDNIALPFPARLLRGTLSLLVYVLMLVYWLTISLLLSMLVSPETLESIIPKLPELVEKNKWLRGLFQYTTPTFMLSLMNSLVPYILNWLARVSGIQSRSRIQKSVLQRYFFFLIANVLLIFTVSRTILTDYRKWLENPAQIPRLFATNLPGAAPFFINYIILYGIGYYPIQLLQLGSISLAVLRRMVCRTPREFAQALRPNYIDWSFILPQPMLVFVIMATYSSLAPIVCVFAAVYFGIAFVVTKYLVYYVYAREFETAGEFIVPVLKMLAGSLWHYYCLIIGLCALNGAFGYVILLFPLLWANGYLLSSVSAQFYENAKFLPLDLWHRYQPGTAGNTSANDSHVSMLDRLQPPQLGDPLGSDEGPQWIRKQAHRLWSWVFSRIYINPEQTPAIIAHLDRSYSLSGPDIEHGLLLPQESLGHLSLDSAAPEESTPRFSTTFGGAEMRAELMLGRDQREGRIQADEFTDFAQSPVSLLQGVLDQGLCVYEHPYLVGNLPTLWLPMKR</sequence>
<dbReference type="InterPro" id="IPR032880">
    <property type="entry name" value="CSC1/OSCA1-like_N"/>
</dbReference>
<feature type="transmembrane region" description="Helical" evidence="7">
    <location>
        <begin position="395"/>
        <end position="416"/>
    </location>
</feature>
<dbReference type="GO" id="GO:0005227">
    <property type="term" value="F:calcium-activated cation channel activity"/>
    <property type="evidence" value="ECO:0007669"/>
    <property type="project" value="InterPro"/>
</dbReference>
<comment type="caution">
    <text evidence="11">The sequence shown here is derived from an EMBL/GenBank/DDBJ whole genome shotgun (WGS) entry which is preliminary data.</text>
</comment>
<comment type="similarity">
    <text evidence="2">Belongs to the CSC1 (TC 1.A.17) family.</text>
</comment>
<dbReference type="GO" id="GO:0005886">
    <property type="term" value="C:plasma membrane"/>
    <property type="evidence" value="ECO:0007669"/>
    <property type="project" value="TreeGrafter"/>
</dbReference>
<evidence type="ECO:0000256" key="2">
    <source>
        <dbReference type="ARBA" id="ARBA00007779"/>
    </source>
</evidence>
<dbReference type="InterPro" id="IPR003864">
    <property type="entry name" value="CSC1/OSCA1-like_7TM"/>
</dbReference>
<keyword evidence="5 7" id="KW-1133">Transmembrane helix</keyword>
<dbReference type="OrthoDB" id="1689567at2759"/>
<evidence type="ECO:0008006" key="13">
    <source>
        <dbReference type="Google" id="ProtNLM"/>
    </source>
</evidence>
<dbReference type="Proteomes" id="UP001151518">
    <property type="component" value="Unassembled WGS sequence"/>
</dbReference>
<dbReference type="PANTHER" id="PTHR13018:SF5">
    <property type="entry name" value="RE44586P"/>
    <property type="match status" value="1"/>
</dbReference>
<evidence type="ECO:0000256" key="7">
    <source>
        <dbReference type="SAM" id="Phobius"/>
    </source>
</evidence>
<organism evidence="11 12">
    <name type="scientific">Coemansia spiralis</name>
    <dbReference type="NCBI Taxonomy" id="417178"/>
    <lineage>
        <taxon>Eukaryota</taxon>
        <taxon>Fungi</taxon>
        <taxon>Fungi incertae sedis</taxon>
        <taxon>Zoopagomycota</taxon>
        <taxon>Kickxellomycotina</taxon>
        <taxon>Kickxellomycetes</taxon>
        <taxon>Kickxellales</taxon>
        <taxon>Kickxellaceae</taxon>
        <taxon>Coemansia</taxon>
    </lineage>
</organism>
<evidence type="ECO:0000256" key="4">
    <source>
        <dbReference type="ARBA" id="ARBA00022692"/>
    </source>
</evidence>
<reference evidence="11" key="1">
    <citation type="submission" date="2022-07" db="EMBL/GenBank/DDBJ databases">
        <title>Phylogenomic reconstructions and comparative analyses of Kickxellomycotina fungi.</title>
        <authorList>
            <person name="Reynolds N.K."/>
            <person name="Stajich J.E."/>
            <person name="Barry K."/>
            <person name="Grigoriev I.V."/>
            <person name="Crous P."/>
            <person name="Smith M.E."/>
        </authorList>
    </citation>
    <scope>NUCLEOTIDE SEQUENCE</scope>
    <source>
        <strain evidence="11">NRRL 3115</strain>
    </source>
</reference>
<evidence type="ECO:0000256" key="1">
    <source>
        <dbReference type="ARBA" id="ARBA00004141"/>
    </source>
</evidence>
<feature type="transmembrane region" description="Helical" evidence="7">
    <location>
        <begin position="58"/>
        <end position="78"/>
    </location>
</feature>
<comment type="subcellular location">
    <subcellularLocation>
        <location evidence="1">Membrane</location>
        <topology evidence="1">Multi-pass membrane protein</topology>
    </subcellularLocation>
</comment>
<evidence type="ECO:0000256" key="5">
    <source>
        <dbReference type="ARBA" id="ARBA00022989"/>
    </source>
</evidence>
<name>A0A9W8G7X6_9FUNG</name>
<evidence type="ECO:0000259" key="8">
    <source>
        <dbReference type="Pfam" id="PF02714"/>
    </source>
</evidence>
<dbReference type="AlphaFoldDB" id="A0A9W8G7X6"/>
<feature type="transmembrane region" description="Helical" evidence="7">
    <location>
        <begin position="602"/>
        <end position="624"/>
    </location>
</feature>
<feature type="domain" description="CSC1/OSCA1-like 7TM region" evidence="8">
    <location>
        <begin position="393"/>
        <end position="660"/>
    </location>
</feature>
<feature type="transmembrane region" description="Helical" evidence="7">
    <location>
        <begin position="485"/>
        <end position="504"/>
    </location>
</feature>
<evidence type="ECO:0000259" key="10">
    <source>
        <dbReference type="Pfam" id="PF14703"/>
    </source>
</evidence>
<feature type="transmembrane region" description="Helical" evidence="7">
    <location>
        <begin position="578"/>
        <end position="596"/>
    </location>
</feature>
<feature type="transmembrane region" description="Helical" evidence="7">
    <location>
        <begin position="653"/>
        <end position="678"/>
    </location>
</feature>
<feature type="domain" description="CSC1/OSCA1-like cytosolic" evidence="10">
    <location>
        <begin position="187"/>
        <end position="379"/>
    </location>
</feature>
<dbReference type="Pfam" id="PF13967">
    <property type="entry name" value="RSN1_TM"/>
    <property type="match status" value="1"/>
</dbReference>
<accession>A0A9W8G7X6</accession>
<evidence type="ECO:0000256" key="3">
    <source>
        <dbReference type="ARBA" id="ARBA00022448"/>
    </source>
</evidence>
<feature type="transmembrane region" description="Helical" evidence="7">
    <location>
        <begin position="532"/>
        <end position="558"/>
    </location>
</feature>
<keyword evidence="6 7" id="KW-0472">Membrane</keyword>
<feature type="transmembrane region" description="Helical" evidence="7">
    <location>
        <begin position="105"/>
        <end position="125"/>
    </location>
</feature>
<evidence type="ECO:0000259" key="9">
    <source>
        <dbReference type="Pfam" id="PF13967"/>
    </source>
</evidence>
<dbReference type="PANTHER" id="PTHR13018">
    <property type="entry name" value="PROBABLE MEMBRANE PROTEIN DUF221-RELATED"/>
    <property type="match status" value="1"/>
</dbReference>
<evidence type="ECO:0000256" key="6">
    <source>
        <dbReference type="ARBA" id="ARBA00023136"/>
    </source>
</evidence>
<evidence type="ECO:0000313" key="12">
    <source>
        <dbReference type="Proteomes" id="UP001151518"/>
    </source>
</evidence>
<keyword evidence="4 7" id="KW-0812">Transmembrane</keyword>
<gene>
    <name evidence="11" type="ORF">GGI25_003038</name>
</gene>
<feature type="transmembrane region" description="Helical" evidence="7">
    <location>
        <begin position="145"/>
        <end position="164"/>
    </location>
</feature>
<feature type="transmembrane region" description="Helical" evidence="7">
    <location>
        <begin position="84"/>
        <end position="100"/>
    </location>
</feature>
<evidence type="ECO:0000313" key="11">
    <source>
        <dbReference type="EMBL" id="KAJ2677648.1"/>
    </source>
</evidence>
<dbReference type="EMBL" id="JANBTW010000030">
    <property type="protein sequence ID" value="KAJ2677648.1"/>
    <property type="molecule type" value="Genomic_DNA"/>
</dbReference>
<dbReference type="Pfam" id="PF14703">
    <property type="entry name" value="PHM7_cyt"/>
    <property type="match status" value="1"/>
</dbReference>
<feature type="domain" description="CSC1/OSCA1-like N-terminal transmembrane" evidence="9">
    <location>
        <begin position="23"/>
        <end position="163"/>
    </location>
</feature>
<keyword evidence="3" id="KW-0813">Transport</keyword>
<dbReference type="Pfam" id="PF02714">
    <property type="entry name" value="RSN1_7TM"/>
    <property type="match status" value="1"/>
</dbReference>
<feature type="transmembrane region" description="Helical" evidence="7">
    <location>
        <begin position="441"/>
        <end position="465"/>
    </location>
</feature>